<protein>
    <submittedName>
        <fullName evidence="1">Uncharacterized protein</fullName>
    </submittedName>
</protein>
<reference evidence="1 2" key="1">
    <citation type="submission" date="2017-02" db="EMBL/GenBank/DDBJ databases">
        <authorList>
            <person name="Peterson S.W."/>
        </authorList>
    </citation>
    <scope>NUCLEOTIDE SEQUENCE [LARGE SCALE GENOMIC DNA]</scope>
    <source>
        <strain evidence="1 2">DSM 18108</strain>
    </source>
</reference>
<organism evidence="1 2">
    <name type="scientific">Chitinophaga ginsengisegetis</name>
    <dbReference type="NCBI Taxonomy" id="393003"/>
    <lineage>
        <taxon>Bacteria</taxon>
        <taxon>Pseudomonadati</taxon>
        <taxon>Bacteroidota</taxon>
        <taxon>Chitinophagia</taxon>
        <taxon>Chitinophagales</taxon>
        <taxon>Chitinophagaceae</taxon>
        <taxon>Chitinophaga</taxon>
    </lineage>
</organism>
<name>A0A1T5P9W8_9BACT</name>
<dbReference type="AlphaFoldDB" id="A0A1T5P9W8"/>
<dbReference type="EMBL" id="FUZZ01000004">
    <property type="protein sequence ID" value="SKD09039.1"/>
    <property type="molecule type" value="Genomic_DNA"/>
</dbReference>
<dbReference type="RefSeq" id="WP_159454415.1">
    <property type="nucleotide sequence ID" value="NZ_FUZZ01000004.1"/>
</dbReference>
<accession>A0A1T5P9W8</accession>
<dbReference type="STRING" id="393003.SAMN05660461_4917"/>
<gene>
    <name evidence="1" type="ORF">SAMN05660461_4917</name>
</gene>
<evidence type="ECO:0000313" key="2">
    <source>
        <dbReference type="Proteomes" id="UP000190166"/>
    </source>
</evidence>
<dbReference type="Proteomes" id="UP000190166">
    <property type="component" value="Unassembled WGS sequence"/>
</dbReference>
<keyword evidence="2" id="KW-1185">Reference proteome</keyword>
<sequence>MLFKQEHLEGISSGKVSLAFRKWKKRAVNKGSLINTGITSQPGIMVSITGVCITTG</sequence>
<evidence type="ECO:0000313" key="1">
    <source>
        <dbReference type="EMBL" id="SKD09039.1"/>
    </source>
</evidence>
<proteinExistence type="predicted"/>